<dbReference type="Proteomes" id="UP001162501">
    <property type="component" value="Chromosome 8"/>
</dbReference>
<dbReference type="EMBL" id="OX596092">
    <property type="protein sequence ID" value="CAN0561255.1"/>
    <property type="molecule type" value="Genomic_DNA"/>
</dbReference>
<organism evidence="1 2">
    <name type="scientific">Rangifer tarandus platyrhynchus</name>
    <name type="common">Svalbard reindeer</name>
    <dbReference type="NCBI Taxonomy" id="3082113"/>
    <lineage>
        <taxon>Eukaryota</taxon>
        <taxon>Metazoa</taxon>
        <taxon>Chordata</taxon>
        <taxon>Craniata</taxon>
        <taxon>Vertebrata</taxon>
        <taxon>Euteleostomi</taxon>
        <taxon>Mammalia</taxon>
        <taxon>Eutheria</taxon>
        <taxon>Laurasiatheria</taxon>
        <taxon>Artiodactyla</taxon>
        <taxon>Ruminantia</taxon>
        <taxon>Pecora</taxon>
        <taxon>Cervidae</taxon>
        <taxon>Odocoileinae</taxon>
        <taxon>Rangifer</taxon>
    </lineage>
</organism>
<evidence type="ECO:0000313" key="1">
    <source>
        <dbReference type="EMBL" id="CAN0561255.1"/>
    </source>
</evidence>
<proteinExistence type="predicted"/>
<sequence length="62" mass="6893">MDNKQHKVMIFEKRKHTVSSILVLVSAGALPKRQQRQGAETEAVEGEVADSALLLLWASYGR</sequence>
<feature type="non-terminal residue" evidence="1">
    <location>
        <position position="62"/>
    </location>
</feature>
<name>A0AC60A605_RANTA</name>
<reference evidence="1" key="2">
    <citation type="submission" date="2025-03" db="EMBL/GenBank/DDBJ databases">
        <authorList>
            <consortium name="ELIXIR-Norway"/>
            <consortium name="Elixir Norway"/>
        </authorList>
    </citation>
    <scope>NUCLEOTIDE SEQUENCE</scope>
</reference>
<gene>
    <name evidence="1" type="ORF">MRATA1EN22A_LOCUS27156</name>
</gene>
<reference evidence="1" key="1">
    <citation type="submission" date="2023-05" db="EMBL/GenBank/DDBJ databases">
        <authorList>
            <consortium name="ELIXIR-Norway"/>
        </authorList>
    </citation>
    <scope>NUCLEOTIDE SEQUENCE</scope>
</reference>
<accession>A0AC60A605</accession>
<evidence type="ECO:0000313" key="2">
    <source>
        <dbReference type="Proteomes" id="UP001162501"/>
    </source>
</evidence>
<protein>
    <submittedName>
        <fullName evidence="1">Uncharacterized protein</fullName>
    </submittedName>
</protein>